<gene>
    <name evidence="1" type="ORF">QFC20_004780</name>
</gene>
<reference evidence="1" key="1">
    <citation type="submission" date="2023-04" db="EMBL/GenBank/DDBJ databases">
        <title>Draft Genome sequencing of Naganishia species isolated from polar environments using Oxford Nanopore Technology.</title>
        <authorList>
            <person name="Leo P."/>
            <person name="Venkateswaran K."/>
        </authorList>
    </citation>
    <scope>NUCLEOTIDE SEQUENCE</scope>
    <source>
        <strain evidence="1">MNA-CCFEE 5262</strain>
    </source>
</reference>
<evidence type="ECO:0000313" key="2">
    <source>
        <dbReference type="Proteomes" id="UP001230649"/>
    </source>
</evidence>
<accession>A0ACC2VWQ8</accession>
<name>A0ACC2VWQ8_9TREE</name>
<dbReference type="Proteomes" id="UP001230649">
    <property type="component" value="Unassembled WGS sequence"/>
</dbReference>
<protein>
    <submittedName>
        <fullName evidence="1">Uncharacterized protein</fullName>
    </submittedName>
</protein>
<comment type="caution">
    <text evidence="1">The sequence shown here is derived from an EMBL/GenBank/DDBJ whole genome shotgun (WGS) entry which is preliminary data.</text>
</comment>
<sequence length="612" mass="67530">MSLDKKVILNETAHLEGSPAIRESESNEKRVFVVPAGPGNGNNRPKNILAHLSKDDLLNDVRMFAAEKGLEEYLPELEKGALLAQRPDDYDEIDELTDEDRASIRYEKEHKWSHPLWLWLTIIICSTGACVQGWDQTGSNGANLSFPSEFGIASGSESDGWLVGMVNAGPYLGASLLGCWLSDPLNNYFGRRGAIFITALCLIATPIGSAFTHSWQSLFVTRLVMGLGMGAKGSTVPIFAAENAPTSIRGALAFGIFLGFAANVIVIDTGAIAWRLQLGSAFLPAVPLVIGVYFCPESPRWLMKKNRYPQAMRSLLRLRHTRLQAARDMYYISAQLSEEMKILGGETFVNRFCELFTKPRVRRATLASFVVMIAQQMCGINIIAFYSSTIFVEAGYSEREALYASLGFGAVNFLFAWPAVFTIDTFGRRSLLLLTFPAMCLSLLGAGLSFLIPDDSKAHIGMIAFFVFVFAAIYSVGEGPVPFTYSAECFDLQHREVGMAWAVATCFFWSAVLSLTFPSLLKDAGPVGAFGFYAGLNAVAFFMIYCFVPETKALSLEELDAVFEVPTGAYIKYQNKEVVPYWYQRNVKRNKSAQLQPMIIERSINSPASSMI</sequence>
<evidence type="ECO:0000313" key="1">
    <source>
        <dbReference type="EMBL" id="KAJ9103305.1"/>
    </source>
</evidence>
<organism evidence="1 2">
    <name type="scientific">Naganishia adeliensis</name>
    <dbReference type="NCBI Taxonomy" id="92952"/>
    <lineage>
        <taxon>Eukaryota</taxon>
        <taxon>Fungi</taxon>
        <taxon>Dikarya</taxon>
        <taxon>Basidiomycota</taxon>
        <taxon>Agaricomycotina</taxon>
        <taxon>Tremellomycetes</taxon>
        <taxon>Filobasidiales</taxon>
        <taxon>Filobasidiaceae</taxon>
        <taxon>Naganishia</taxon>
    </lineage>
</organism>
<proteinExistence type="predicted"/>
<keyword evidence="2" id="KW-1185">Reference proteome</keyword>
<dbReference type="EMBL" id="JASBWS010000059">
    <property type="protein sequence ID" value="KAJ9103305.1"/>
    <property type="molecule type" value="Genomic_DNA"/>
</dbReference>